<protein>
    <submittedName>
        <fullName evidence="1">Uncharacterized protein</fullName>
    </submittedName>
</protein>
<reference evidence="1" key="1">
    <citation type="submission" date="2022-10" db="EMBL/GenBank/DDBJ databases">
        <title>Culturing micro-colonial fungi from biological soil crusts in the Mojave desert and describing Neophaeococcomyces mojavensis, and introducing the new genera and species Taxawa tesnikishii.</title>
        <authorList>
            <person name="Kurbessoian T."/>
            <person name="Stajich J.E."/>
        </authorList>
    </citation>
    <scope>NUCLEOTIDE SEQUENCE</scope>
    <source>
        <strain evidence="1">JES_112</strain>
    </source>
</reference>
<gene>
    <name evidence="1" type="ORF">H2198_002519</name>
</gene>
<accession>A0ACC3AEN5</accession>
<dbReference type="Proteomes" id="UP001172386">
    <property type="component" value="Unassembled WGS sequence"/>
</dbReference>
<comment type="caution">
    <text evidence="1">The sequence shown here is derived from an EMBL/GenBank/DDBJ whole genome shotgun (WGS) entry which is preliminary data.</text>
</comment>
<dbReference type="EMBL" id="JAPDRQ010000031">
    <property type="protein sequence ID" value="KAJ9660401.1"/>
    <property type="molecule type" value="Genomic_DNA"/>
</dbReference>
<keyword evidence="2" id="KW-1185">Reference proteome</keyword>
<proteinExistence type="predicted"/>
<sequence length="109" mass="12357">MLVSMPNTPVFTIYVDPDDRIEQGLEGERSGGRKRKDPDDSVRKERTIDPGICSEAVACRKMGHTYEDIRAIIGLRSETIRDIYNRAAANAVINPDYKDPYHSTYVEPK</sequence>
<name>A0ACC3AEN5_9EURO</name>
<evidence type="ECO:0000313" key="1">
    <source>
        <dbReference type="EMBL" id="KAJ9660401.1"/>
    </source>
</evidence>
<evidence type="ECO:0000313" key="2">
    <source>
        <dbReference type="Proteomes" id="UP001172386"/>
    </source>
</evidence>
<organism evidence="1 2">
    <name type="scientific">Neophaeococcomyces mojaviensis</name>
    <dbReference type="NCBI Taxonomy" id="3383035"/>
    <lineage>
        <taxon>Eukaryota</taxon>
        <taxon>Fungi</taxon>
        <taxon>Dikarya</taxon>
        <taxon>Ascomycota</taxon>
        <taxon>Pezizomycotina</taxon>
        <taxon>Eurotiomycetes</taxon>
        <taxon>Chaetothyriomycetidae</taxon>
        <taxon>Chaetothyriales</taxon>
        <taxon>Chaetothyriales incertae sedis</taxon>
        <taxon>Neophaeococcomyces</taxon>
    </lineage>
</organism>